<dbReference type="AlphaFoldDB" id="A0A377YWP1"/>
<evidence type="ECO:0000313" key="8">
    <source>
        <dbReference type="EMBL" id="STU54354.1"/>
    </source>
</evidence>
<dbReference type="InterPro" id="IPR036942">
    <property type="entry name" value="Beta-barrel_TonB_sf"/>
</dbReference>
<keyword evidence="6 7" id="KW-0998">Cell outer membrane</keyword>
<keyword evidence="2 7" id="KW-0813">Transport</keyword>
<organism evidence="8 9">
    <name type="scientific">Klebsiella pneumoniae subsp. ozaenae</name>
    <dbReference type="NCBI Taxonomy" id="574"/>
    <lineage>
        <taxon>Bacteria</taxon>
        <taxon>Pseudomonadati</taxon>
        <taxon>Pseudomonadota</taxon>
        <taxon>Gammaproteobacteria</taxon>
        <taxon>Enterobacterales</taxon>
        <taxon>Enterobacteriaceae</taxon>
        <taxon>Klebsiella/Raoultella group</taxon>
        <taxon>Klebsiella</taxon>
        <taxon>Klebsiella pneumoniae complex</taxon>
    </lineage>
</organism>
<evidence type="ECO:0000256" key="1">
    <source>
        <dbReference type="ARBA" id="ARBA00004571"/>
    </source>
</evidence>
<evidence type="ECO:0000256" key="6">
    <source>
        <dbReference type="ARBA" id="ARBA00023237"/>
    </source>
</evidence>
<dbReference type="Proteomes" id="UP000254487">
    <property type="component" value="Unassembled WGS sequence"/>
</dbReference>
<evidence type="ECO:0000256" key="2">
    <source>
        <dbReference type="ARBA" id="ARBA00022448"/>
    </source>
</evidence>
<dbReference type="Gene3D" id="2.40.170.20">
    <property type="entry name" value="TonB-dependent receptor, beta-barrel domain"/>
    <property type="match status" value="1"/>
</dbReference>
<evidence type="ECO:0000313" key="9">
    <source>
        <dbReference type="Proteomes" id="UP000254487"/>
    </source>
</evidence>
<reference evidence="8 9" key="1">
    <citation type="submission" date="2018-06" db="EMBL/GenBank/DDBJ databases">
        <authorList>
            <consortium name="Pathogen Informatics"/>
            <person name="Doyle S."/>
        </authorList>
    </citation>
    <scope>NUCLEOTIDE SEQUENCE [LARGE SCALE GENOMIC DNA]</scope>
    <source>
        <strain evidence="8 9">NCTC10313</strain>
    </source>
</reference>
<protein>
    <submittedName>
        <fullName evidence="8">Ferrichrome outer membrane transporter</fullName>
    </submittedName>
</protein>
<dbReference type="InterPro" id="IPR039426">
    <property type="entry name" value="TonB-dep_rcpt-like"/>
</dbReference>
<comment type="subcellular location">
    <subcellularLocation>
        <location evidence="1 7">Cell outer membrane</location>
        <topology evidence="1 7">Multi-pass membrane protein</topology>
    </subcellularLocation>
</comment>
<sequence length="72" mass="8014">MDRQFNTGGYGLMDASIRYELGKLDPSLRGCKVQLTAQNLLDRKVVAGCYSSDTGCFWGAGRQVIAKFSWDF</sequence>
<keyword evidence="3 7" id="KW-1134">Transmembrane beta strand</keyword>
<keyword evidence="5 7" id="KW-0472">Membrane</keyword>
<gene>
    <name evidence="8" type="primary">fhuA_2</name>
    <name evidence="8" type="ORF">NCTC10313_00098</name>
</gene>
<evidence type="ECO:0000256" key="7">
    <source>
        <dbReference type="PROSITE-ProRule" id="PRU01360"/>
    </source>
</evidence>
<evidence type="ECO:0000256" key="5">
    <source>
        <dbReference type="ARBA" id="ARBA00023136"/>
    </source>
</evidence>
<evidence type="ECO:0000256" key="4">
    <source>
        <dbReference type="ARBA" id="ARBA00022692"/>
    </source>
</evidence>
<comment type="similarity">
    <text evidence="7">Belongs to the TonB-dependent receptor family.</text>
</comment>
<dbReference type="EMBL" id="UGLW01000001">
    <property type="protein sequence ID" value="STU54354.1"/>
    <property type="molecule type" value="Genomic_DNA"/>
</dbReference>
<keyword evidence="4 7" id="KW-0812">Transmembrane</keyword>
<name>A0A377YWP1_KLEPO</name>
<accession>A0A377YWP1</accession>
<dbReference type="SUPFAM" id="SSF56935">
    <property type="entry name" value="Porins"/>
    <property type="match status" value="1"/>
</dbReference>
<evidence type="ECO:0000256" key="3">
    <source>
        <dbReference type="ARBA" id="ARBA00022452"/>
    </source>
</evidence>
<dbReference type="GO" id="GO:0009279">
    <property type="term" value="C:cell outer membrane"/>
    <property type="evidence" value="ECO:0007669"/>
    <property type="project" value="UniProtKB-SubCell"/>
</dbReference>
<proteinExistence type="inferred from homology"/>
<dbReference type="PROSITE" id="PS52016">
    <property type="entry name" value="TONB_DEPENDENT_REC_3"/>
    <property type="match status" value="1"/>
</dbReference>